<gene>
    <name evidence="1" type="ORF">WQO_00430</name>
</gene>
<organism evidence="1 2">
    <name type="scientific">Streptomyces globisporus C-1027</name>
    <dbReference type="NCBI Taxonomy" id="1172567"/>
    <lineage>
        <taxon>Bacteria</taxon>
        <taxon>Bacillati</taxon>
        <taxon>Actinomycetota</taxon>
        <taxon>Actinomycetes</taxon>
        <taxon>Kitasatosporales</taxon>
        <taxon>Streptomycetaceae</taxon>
        <taxon>Streptomyces</taxon>
    </lineage>
</organism>
<accession>A0A0U3KBF5</accession>
<evidence type="ECO:0000313" key="2">
    <source>
        <dbReference type="Proteomes" id="UP000064183"/>
    </source>
</evidence>
<name>A0A0U3KBF5_STRGL</name>
<evidence type="ECO:0000313" key="1">
    <source>
        <dbReference type="EMBL" id="ALU91969.1"/>
    </source>
</evidence>
<dbReference type="Proteomes" id="UP000064183">
    <property type="component" value="Chromosome"/>
</dbReference>
<dbReference type="AlphaFoldDB" id="A0A0U3KBF5"/>
<dbReference type="EMBL" id="CP013738">
    <property type="protein sequence ID" value="ALU91969.1"/>
    <property type="molecule type" value="Genomic_DNA"/>
</dbReference>
<reference evidence="1 2" key="1">
    <citation type="journal article" date="2012" name="J. Bacteriol.">
        <title>Draft genome sequence of Streptomyces globisporus C-1027, which produces an antitumor antibiotic consisting of a nine-membered enediyne with a chromoprotein.</title>
        <authorList>
            <person name="Wang L."/>
            <person name="Wang S."/>
            <person name="He Q."/>
            <person name="Yu T."/>
            <person name="Li Q."/>
            <person name="Hong B."/>
        </authorList>
    </citation>
    <scope>NUCLEOTIDE SEQUENCE [LARGE SCALE GENOMIC DNA]</scope>
    <source>
        <strain evidence="1 2">C-1027</strain>
    </source>
</reference>
<proteinExistence type="predicted"/>
<dbReference type="KEGG" id="sgb:WQO_00430"/>
<protein>
    <submittedName>
        <fullName evidence="1">Uncharacterized protein</fullName>
    </submittedName>
</protein>
<sequence>MQADRRHLDVVLDGQEFTSAGSLDIDHMVALADEGDSRVSGPDCQCRLVPSNYHTVSQS</sequence>